<organism evidence="1 2">
    <name type="scientific">Vibrio stylophorae</name>
    <dbReference type="NCBI Taxonomy" id="659351"/>
    <lineage>
        <taxon>Bacteria</taxon>
        <taxon>Pseudomonadati</taxon>
        <taxon>Pseudomonadota</taxon>
        <taxon>Gammaproteobacteria</taxon>
        <taxon>Vibrionales</taxon>
        <taxon>Vibrionaceae</taxon>
        <taxon>Vibrio</taxon>
    </lineage>
</organism>
<comment type="caution">
    <text evidence="1">The sequence shown here is derived from an EMBL/GenBank/DDBJ whole genome shotgun (WGS) entry which is preliminary data.</text>
</comment>
<protein>
    <submittedName>
        <fullName evidence="1">Uncharacterized protein</fullName>
    </submittedName>
</protein>
<proteinExistence type="predicted"/>
<reference evidence="1" key="1">
    <citation type="submission" date="2021-11" db="EMBL/GenBank/DDBJ databases">
        <authorList>
            <person name="Rodrigo-Torres L."/>
            <person name="Arahal R. D."/>
            <person name="Lucena T."/>
        </authorList>
    </citation>
    <scope>NUCLEOTIDE SEQUENCE</scope>
    <source>
        <strain evidence="1">CECT 7929</strain>
    </source>
</reference>
<evidence type="ECO:0000313" key="2">
    <source>
        <dbReference type="Proteomes" id="UP000838672"/>
    </source>
</evidence>
<dbReference type="EMBL" id="CAKLDI010000001">
    <property type="protein sequence ID" value="CAH0533014.1"/>
    <property type="molecule type" value="Genomic_DNA"/>
</dbReference>
<keyword evidence="2" id="KW-1185">Reference proteome</keyword>
<gene>
    <name evidence="1" type="ORF">VST7929_00865</name>
</gene>
<dbReference type="Proteomes" id="UP000838672">
    <property type="component" value="Unassembled WGS sequence"/>
</dbReference>
<name>A0ABN8DS42_9VIBR</name>
<accession>A0ABN8DS42</accession>
<dbReference type="RefSeq" id="WP_237465200.1">
    <property type="nucleotide sequence ID" value="NZ_CAKLDI010000001.1"/>
</dbReference>
<sequence>MYELGILLYHTPMIWQAEMSPEMAAEFSLEPDIAVSLKELKRISQRQILLAYRDKQDLRALHQQTLQTTNSVIYGAGIGFRQSAGEVIKTVRKICGQIVRFRGYLRFHQAIAAAENGFALKLNRNGDYSTKMRYHNHRQRIIIENEVPFAELKYGWVIDRSALPAVDECH</sequence>
<evidence type="ECO:0000313" key="1">
    <source>
        <dbReference type="EMBL" id="CAH0533014.1"/>
    </source>
</evidence>